<dbReference type="AlphaFoldDB" id="A0A3S3P0H2"/>
<proteinExistence type="predicted"/>
<feature type="domain" description="DUF2828" evidence="2">
    <location>
        <begin position="31"/>
        <end position="72"/>
    </location>
</feature>
<gene>
    <name evidence="3" type="ORF">CKAN_00738200</name>
</gene>
<dbReference type="InterPro" id="IPR058580">
    <property type="entry name" value="DUF2828"/>
</dbReference>
<comment type="caution">
    <text evidence="3">The sequence shown here is derived from an EMBL/GenBank/DDBJ whole genome shotgun (WGS) entry which is preliminary data.</text>
</comment>
<evidence type="ECO:0000313" key="4">
    <source>
        <dbReference type="Proteomes" id="UP000283530"/>
    </source>
</evidence>
<evidence type="ECO:0000259" key="2">
    <source>
        <dbReference type="Pfam" id="PF11443"/>
    </source>
</evidence>
<feature type="compositionally biased region" description="Pro residues" evidence="1">
    <location>
        <begin position="101"/>
        <end position="110"/>
    </location>
</feature>
<reference evidence="3 4" key="1">
    <citation type="journal article" date="2019" name="Nat. Plants">
        <title>Stout camphor tree genome fills gaps in understanding of flowering plant genome evolution.</title>
        <authorList>
            <person name="Chaw S.M."/>
            <person name="Liu Y.C."/>
            <person name="Wu Y.W."/>
            <person name="Wang H.Y."/>
            <person name="Lin C.I."/>
            <person name="Wu C.S."/>
            <person name="Ke H.M."/>
            <person name="Chang L.Y."/>
            <person name="Hsu C.Y."/>
            <person name="Yang H.T."/>
            <person name="Sudianto E."/>
            <person name="Hsu M.H."/>
            <person name="Wu K.P."/>
            <person name="Wang L.N."/>
            <person name="Leebens-Mack J.H."/>
            <person name="Tsai I.J."/>
        </authorList>
    </citation>
    <scope>NUCLEOTIDE SEQUENCE [LARGE SCALE GENOMIC DNA]</scope>
    <source>
        <strain evidence="4">cv. Chaw 1501</strain>
        <tissue evidence="3">Young leaves</tissue>
    </source>
</reference>
<dbReference type="EMBL" id="QPKB01000003">
    <property type="protein sequence ID" value="RWR78830.1"/>
    <property type="molecule type" value="Genomic_DNA"/>
</dbReference>
<organism evidence="3 4">
    <name type="scientific">Cinnamomum micranthum f. kanehirae</name>
    <dbReference type="NCBI Taxonomy" id="337451"/>
    <lineage>
        <taxon>Eukaryota</taxon>
        <taxon>Viridiplantae</taxon>
        <taxon>Streptophyta</taxon>
        <taxon>Embryophyta</taxon>
        <taxon>Tracheophyta</taxon>
        <taxon>Spermatophyta</taxon>
        <taxon>Magnoliopsida</taxon>
        <taxon>Magnoliidae</taxon>
        <taxon>Laurales</taxon>
        <taxon>Lauraceae</taxon>
        <taxon>Cinnamomum</taxon>
    </lineage>
</organism>
<name>A0A3S3P0H2_9MAGN</name>
<evidence type="ECO:0000313" key="3">
    <source>
        <dbReference type="EMBL" id="RWR78830.1"/>
    </source>
</evidence>
<sequence length="110" mass="12483">MTALFKINNNKLVLEEEEAVPKPKPPMWPMENVSPYFQSSGNPCLDFFNMLQYSPPETVRELLRRAWAHNPVNNPQAHPRSEKSGHRVGQGSLLHGGFVAPPKPTQKPWL</sequence>
<dbReference type="Proteomes" id="UP000283530">
    <property type="component" value="Unassembled WGS sequence"/>
</dbReference>
<protein>
    <submittedName>
        <fullName evidence="3">GPI inositol-deacylase PGAP1-like protein</fullName>
    </submittedName>
</protein>
<dbReference type="Pfam" id="PF11443">
    <property type="entry name" value="DUF2828"/>
    <property type="match status" value="1"/>
</dbReference>
<keyword evidence="4" id="KW-1185">Reference proteome</keyword>
<feature type="region of interest" description="Disordered" evidence="1">
    <location>
        <begin position="70"/>
        <end position="110"/>
    </location>
</feature>
<accession>A0A3S3P0H2</accession>
<evidence type="ECO:0000256" key="1">
    <source>
        <dbReference type="SAM" id="MobiDB-lite"/>
    </source>
</evidence>